<keyword evidence="1" id="KW-0547">Nucleotide-binding</keyword>
<comment type="catalytic activity">
    <reaction evidence="1">
        <text>ATP + H2O = ADP + phosphate + H(+)</text>
        <dbReference type="Rhea" id="RHEA:13065"/>
        <dbReference type="ChEBI" id="CHEBI:15377"/>
        <dbReference type="ChEBI" id="CHEBI:15378"/>
        <dbReference type="ChEBI" id="CHEBI:30616"/>
        <dbReference type="ChEBI" id="CHEBI:43474"/>
        <dbReference type="ChEBI" id="CHEBI:456216"/>
        <dbReference type="EC" id="3.6.4.12"/>
    </reaction>
</comment>
<dbReference type="Proteomes" id="UP001642360">
    <property type="component" value="Unassembled WGS sequence"/>
</dbReference>
<keyword evidence="1" id="KW-0378">Hydrolase</keyword>
<dbReference type="GO" id="GO:0005524">
    <property type="term" value="F:ATP binding"/>
    <property type="evidence" value="ECO:0007669"/>
    <property type="project" value="UniProtKB-KW"/>
</dbReference>
<protein>
    <recommendedName>
        <fullName evidence="1">RuvB-like helicase</fullName>
        <ecNumber evidence="1">3.6.4.12</ecNumber>
    </recommendedName>
</protein>
<name>A0ABC8RC44_9AQUA</name>
<keyword evidence="1" id="KW-0805">Transcription regulation</keyword>
<dbReference type="PANTHER" id="PTHR11093">
    <property type="entry name" value="RUVB-RELATED REPTIN AND PONTIN"/>
    <property type="match status" value="1"/>
</dbReference>
<comment type="caution">
    <text evidence="3">The sequence shown here is derived from an EMBL/GenBank/DDBJ whole genome shotgun (WGS) entry which is preliminary data.</text>
</comment>
<dbReference type="InterPro" id="IPR042487">
    <property type="entry name" value="RuvBL1/2_DNA/RNA_bd_dom"/>
</dbReference>
<dbReference type="AlphaFoldDB" id="A0ABC8RC44"/>
<keyword evidence="1" id="KW-0347">Helicase</keyword>
<keyword evidence="1" id="KW-0539">Nucleus</keyword>
<keyword evidence="1" id="KW-0804">Transcription</keyword>
<accession>A0ABC8RC44</accession>
<dbReference type="EMBL" id="CAUOFW020001099">
    <property type="protein sequence ID" value="CAK9141120.1"/>
    <property type="molecule type" value="Genomic_DNA"/>
</dbReference>
<reference evidence="3 4" key="1">
    <citation type="submission" date="2024-02" db="EMBL/GenBank/DDBJ databases">
        <authorList>
            <person name="Vignale AGUSTIN F."/>
            <person name="Sosa J E."/>
            <person name="Modenutti C."/>
        </authorList>
    </citation>
    <scope>NUCLEOTIDE SEQUENCE [LARGE SCALE GENOMIC DNA]</scope>
</reference>
<dbReference type="InterPro" id="IPR027238">
    <property type="entry name" value="RuvB-like"/>
</dbReference>
<evidence type="ECO:0000313" key="4">
    <source>
        <dbReference type="Proteomes" id="UP001642360"/>
    </source>
</evidence>
<dbReference type="GO" id="GO:0016787">
    <property type="term" value="F:hydrolase activity"/>
    <property type="evidence" value="ECO:0007669"/>
    <property type="project" value="UniProtKB-KW"/>
</dbReference>
<evidence type="ECO:0000256" key="1">
    <source>
        <dbReference type="RuleBase" id="RU363048"/>
    </source>
</evidence>
<dbReference type="SUPFAM" id="SSF50249">
    <property type="entry name" value="Nucleic acid-binding proteins"/>
    <property type="match status" value="1"/>
</dbReference>
<gene>
    <name evidence="3" type="ORF">ILEXP_LOCUS8641</name>
</gene>
<dbReference type="InterPro" id="IPR012340">
    <property type="entry name" value="NA-bd_OB-fold"/>
</dbReference>
<dbReference type="InterPro" id="IPR010339">
    <property type="entry name" value="TIP49_P-loop"/>
</dbReference>
<dbReference type="EC" id="3.6.4.12" evidence="1"/>
<evidence type="ECO:0000313" key="3">
    <source>
        <dbReference type="EMBL" id="CAK9141120.1"/>
    </source>
</evidence>
<keyword evidence="1" id="KW-0067">ATP-binding</keyword>
<comment type="similarity">
    <text evidence="1">Belongs to the RuvB family.</text>
</comment>
<evidence type="ECO:0000259" key="2">
    <source>
        <dbReference type="Pfam" id="PF06068"/>
    </source>
</evidence>
<dbReference type="Pfam" id="PF06068">
    <property type="entry name" value="TIP49"/>
    <property type="match status" value="1"/>
</dbReference>
<keyword evidence="4" id="KW-1185">Reference proteome</keyword>
<dbReference type="GO" id="GO:0003678">
    <property type="term" value="F:DNA helicase activity"/>
    <property type="evidence" value="ECO:0007669"/>
    <property type="project" value="UniProtKB-EC"/>
</dbReference>
<feature type="domain" description="TIP49 P-loop" evidence="2">
    <location>
        <begin position="1"/>
        <end position="134"/>
    </location>
</feature>
<dbReference type="Gene3D" id="2.40.50.360">
    <property type="entry name" value="RuvB-like helicase, domain II"/>
    <property type="match status" value="1"/>
</dbReference>
<proteinExistence type="inferred from homology"/>
<organism evidence="3 4">
    <name type="scientific">Ilex paraguariensis</name>
    <name type="common">yerba mate</name>
    <dbReference type="NCBI Taxonomy" id="185542"/>
    <lineage>
        <taxon>Eukaryota</taxon>
        <taxon>Viridiplantae</taxon>
        <taxon>Streptophyta</taxon>
        <taxon>Embryophyta</taxon>
        <taxon>Tracheophyta</taxon>
        <taxon>Spermatophyta</taxon>
        <taxon>Magnoliopsida</taxon>
        <taxon>eudicotyledons</taxon>
        <taxon>Gunneridae</taxon>
        <taxon>Pentapetalae</taxon>
        <taxon>asterids</taxon>
        <taxon>campanulids</taxon>
        <taxon>Aquifoliales</taxon>
        <taxon>Aquifoliaceae</taxon>
        <taxon>Ilex</taxon>
    </lineage>
</organism>
<sequence>MQAFQKAIRVRIKEETEVIEGEVVEIKIVRPAVASKTAILTLKTTKLETVYDWGAKMIEALWKEKIQSGDVIAIDKAFGKVAIREAWEVVFAVQGLRCEGPQIKFVQCPDGELQERKEVVHCITLHEIDVINISMHMKFNLGLGLESAGIEHLDFRTYMAFETATMTPQF</sequence>